<sequence length="96" mass="11120">MKDPRKIIISPLITEKAVFVEGKKRTYVFEVDKKANKKEIKSAVEKLFNVKVENVNTLLKKGKVKRTRMVLGKQKDIKKAYVTLKDNQRIEIFEGA</sequence>
<dbReference type="PANTHER" id="PTHR11620">
    <property type="entry name" value="60S RIBOSOMAL PROTEIN L23A"/>
    <property type="match status" value="1"/>
</dbReference>
<dbReference type="AlphaFoldDB" id="A0A348MIL9"/>
<keyword evidence="3 6" id="KW-0694">RNA-binding</keyword>
<evidence type="ECO:0000256" key="7">
    <source>
        <dbReference type="RuleBase" id="RU003934"/>
    </source>
</evidence>
<dbReference type="NCBIfam" id="NF004363">
    <property type="entry name" value="PRK05738.2-4"/>
    <property type="match status" value="1"/>
</dbReference>
<dbReference type="GO" id="GO:0005840">
    <property type="term" value="C:ribosome"/>
    <property type="evidence" value="ECO:0007669"/>
    <property type="project" value="UniProtKB-KW"/>
</dbReference>
<accession>A0A348MIL9</accession>
<dbReference type="GO" id="GO:0006412">
    <property type="term" value="P:translation"/>
    <property type="evidence" value="ECO:0007669"/>
    <property type="project" value="UniProtKB-UniRule"/>
</dbReference>
<dbReference type="GO" id="GO:0003735">
    <property type="term" value="F:structural constituent of ribosome"/>
    <property type="evidence" value="ECO:0007669"/>
    <property type="project" value="InterPro"/>
</dbReference>
<dbReference type="Proteomes" id="UP000262454">
    <property type="component" value="Unassembled WGS sequence"/>
</dbReference>
<evidence type="ECO:0000256" key="3">
    <source>
        <dbReference type="ARBA" id="ARBA00022884"/>
    </source>
</evidence>
<name>A0A348MIL9_UNCW3</name>
<evidence type="ECO:0000313" key="8">
    <source>
        <dbReference type="EMBL" id="HAF06895.1"/>
    </source>
</evidence>
<protein>
    <recommendedName>
        <fullName evidence="6">Large ribosomal subunit protein uL23</fullName>
    </recommendedName>
</protein>
<comment type="caution">
    <text evidence="8">The sequence shown here is derived from an EMBL/GenBank/DDBJ whole genome shotgun (WGS) entry which is preliminary data.</text>
</comment>
<evidence type="ECO:0000256" key="6">
    <source>
        <dbReference type="HAMAP-Rule" id="MF_01369"/>
    </source>
</evidence>
<comment type="similarity">
    <text evidence="1 6 7">Belongs to the universal ribosomal protein uL23 family.</text>
</comment>
<keyword evidence="4 6" id="KW-0689">Ribosomal protein</keyword>
<dbReference type="SUPFAM" id="SSF54189">
    <property type="entry name" value="Ribosomal proteins S24e, L23 and L15e"/>
    <property type="match status" value="1"/>
</dbReference>
<dbReference type="HAMAP" id="MF_01369_B">
    <property type="entry name" value="Ribosomal_uL23_B"/>
    <property type="match status" value="1"/>
</dbReference>
<keyword evidence="5 6" id="KW-0687">Ribonucleoprotein</keyword>
<evidence type="ECO:0000256" key="1">
    <source>
        <dbReference type="ARBA" id="ARBA00006700"/>
    </source>
</evidence>
<dbReference type="NCBIfam" id="NF004359">
    <property type="entry name" value="PRK05738.1-3"/>
    <property type="match status" value="1"/>
</dbReference>
<dbReference type="GO" id="GO:1990904">
    <property type="term" value="C:ribonucleoprotein complex"/>
    <property type="evidence" value="ECO:0007669"/>
    <property type="project" value="UniProtKB-KW"/>
</dbReference>
<evidence type="ECO:0000256" key="4">
    <source>
        <dbReference type="ARBA" id="ARBA00022980"/>
    </source>
</evidence>
<keyword evidence="2 6" id="KW-0699">rRNA-binding</keyword>
<dbReference type="InterPro" id="IPR001014">
    <property type="entry name" value="Ribosomal_uL23_CS"/>
</dbReference>
<evidence type="ECO:0000313" key="9">
    <source>
        <dbReference type="Proteomes" id="UP000262454"/>
    </source>
</evidence>
<reference evidence="8 9" key="1">
    <citation type="journal article" date="2018" name="Nat. Biotechnol.">
        <title>A standardized bacterial taxonomy based on genome phylogeny substantially revises the tree of life.</title>
        <authorList>
            <person name="Parks D.H."/>
            <person name="Chuvochina M."/>
            <person name="Waite D.W."/>
            <person name="Rinke C."/>
            <person name="Skarshewski A."/>
            <person name="Chaumeil P.A."/>
            <person name="Hugenholtz P."/>
        </authorList>
    </citation>
    <scope>NUCLEOTIDE SEQUENCE [LARGE SCALE GENOMIC DNA]</scope>
    <source>
        <strain evidence="8">UBA7921</strain>
    </source>
</reference>
<dbReference type="InterPro" id="IPR013025">
    <property type="entry name" value="Ribosomal_uL23-like"/>
</dbReference>
<dbReference type="Pfam" id="PF00276">
    <property type="entry name" value="Ribosomal_L23"/>
    <property type="match status" value="1"/>
</dbReference>
<evidence type="ECO:0000256" key="5">
    <source>
        <dbReference type="ARBA" id="ARBA00023274"/>
    </source>
</evidence>
<dbReference type="EMBL" id="DMCX01000012">
    <property type="protein sequence ID" value="HAF06895.1"/>
    <property type="molecule type" value="Genomic_DNA"/>
</dbReference>
<dbReference type="InterPro" id="IPR012677">
    <property type="entry name" value="Nucleotide-bd_a/b_plait_sf"/>
</dbReference>
<dbReference type="PROSITE" id="PS00050">
    <property type="entry name" value="RIBOSOMAL_L23"/>
    <property type="match status" value="1"/>
</dbReference>
<comment type="function">
    <text evidence="6">One of the early assembly proteins it binds 23S rRNA. One of the proteins that surrounds the polypeptide exit tunnel on the outside of the ribosome. Forms the main docking site for trigger factor binding to the ribosome.</text>
</comment>
<gene>
    <name evidence="6" type="primary">rplW</name>
    <name evidence="8" type="ORF">DCG82_00600</name>
</gene>
<proteinExistence type="inferred from homology"/>
<dbReference type="GO" id="GO:0019843">
    <property type="term" value="F:rRNA binding"/>
    <property type="evidence" value="ECO:0007669"/>
    <property type="project" value="UniProtKB-UniRule"/>
</dbReference>
<comment type="subunit">
    <text evidence="6">Part of the 50S ribosomal subunit. Contacts protein L29, and trigger factor when it is bound to the ribosome.</text>
</comment>
<dbReference type="FunFam" id="3.30.70.330:FF:000001">
    <property type="entry name" value="50S ribosomal protein L23"/>
    <property type="match status" value="1"/>
</dbReference>
<evidence type="ECO:0000256" key="2">
    <source>
        <dbReference type="ARBA" id="ARBA00022730"/>
    </source>
</evidence>
<dbReference type="InterPro" id="IPR012678">
    <property type="entry name" value="Ribosomal_uL23/eL15/eS24_sf"/>
</dbReference>
<dbReference type="Gene3D" id="3.30.70.330">
    <property type="match status" value="1"/>
</dbReference>
<organism evidence="8 9">
    <name type="scientific">candidate division WOR-3 bacterium</name>
    <dbReference type="NCBI Taxonomy" id="2052148"/>
    <lineage>
        <taxon>Bacteria</taxon>
        <taxon>Bacteria division WOR-3</taxon>
    </lineage>
</organism>